<feature type="transmembrane region" description="Helical" evidence="2">
    <location>
        <begin position="308"/>
        <end position="327"/>
    </location>
</feature>
<reference evidence="3 4" key="1">
    <citation type="submission" date="2020-09" db="EMBL/GenBank/DDBJ databases">
        <title>Diversity and distribution of actinomycetes associated with coral in the coast of Hainan.</title>
        <authorList>
            <person name="Li F."/>
        </authorList>
    </citation>
    <scope>NUCLEOTIDE SEQUENCE [LARGE SCALE GENOMIC DNA]</scope>
    <source>
        <strain evidence="3 4">HNM0947</strain>
    </source>
</reference>
<keyword evidence="2" id="KW-0812">Transmembrane</keyword>
<dbReference type="Proteomes" id="UP000806528">
    <property type="component" value="Unassembled WGS sequence"/>
</dbReference>
<evidence type="ECO:0000256" key="1">
    <source>
        <dbReference type="SAM" id="MobiDB-lite"/>
    </source>
</evidence>
<feature type="transmembrane region" description="Helical" evidence="2">
    <location>
        <begin position="281"/>
        <end position="302"/>
    </location>
</feature>
<evidence type="ECO:0000313" key="4">
    <source>
        <dbReference type="Proteomes" id="UP000806528"/>
    </source>
</evidence>
<keyword evidence="2" id="KW-0472">Membrane</keyword>
<feature type="transmembrane region" description="Helical" evidence="2">
    <location>
        <begin position="154"/>
        <end position="176"/>
    </location>
</feature>
<feature type="region of interest" description="Disordered" evidence="1">
    <location>
        <begin position="1"/>
        <end position="30"/>
    </location>
</feature>
<dbReference type="Pfam" id="PF03390">
    <property type="entry name" value="2HCT"/>
    <property type="match status" value="1"/>
</dbReference>
<feature type="transmembrane region" description="Helical" evidence="2">
    <location>
        <begin position="221"/>
        <end position="240"/>
    </location>
</feature>
<feature type="transmembrane region" description="Helical" evidence="2">
    <location>
        <begin position="120"/>
        <end position="142"/>
    </location>
</feature>
<feature type="transmembrane region" description="Helical" evidence="2">
    <location>
        <begin position="371"/>
        <end position="393"/>
    </location>
</feature>
<feature type="transmembrane region" description="Helical" evidence="2">
    <location>
        <begin position="434"/>
        <end position="457"/>
    </location>
</feature>
<proteinExistence type="predicted"/>
<sequence length="460" mass="47445">MVTSKSDHDPNAPSGEPRPGPGAGPRPPRRSTTIAGLPVGYFLAASAIVAAAAATERLPDLLITGFAVTMLVGGLLTWVGGLVPVVRDFGLATILCLFAPAVLGFTGVVPEPLTALITDFVDGVGFLDFFVVAVISGSILGMPRTVLLKAGPRFVLPLVACISATLVVTGAIGQAVGFGFREAVFYVAGPTMGGGLGLGAIPMSEMYASEFGGGSGDYMPTLMSAVLLANALCILIAGFYNGLGKRRQLFVGFDGRGQLLRFKENERLPIPRATTEGTFTAFAQGLLIACVLFTAGSALSGLLPVVHAYAWTIVLAAVIKIFGLLPQHLEEASSSWSDFVASVWLPGLLVGVSFAYVDIGEVLAAVKDPRLALLILSAVLLSALTAGAVGWLVRMNFVEASITPGLAMADSGGSGDVAVLSAAERMHLMPFAQLSTRIGGMFTLLVISLLVSVMPAATPP</sequence>
<comment type="caution">
    <text evidence="3">The sequence shown here is derived from an EMBL/GenBank/DDBJ whole genome shotgun (WGS) entry which is preliminary data.</text>
</comment>
<feature type="transmembrane region" description="Helical" evidence="2">
    <location>
        <begin position="61"/>
        <end position="83"/>
    </location>
</feature>
<dbReference type="PIRSF" id="PIRSF005348">
    <property type="entry name" value="YxkH"/>
    <property type="match status" value="1"/>
</dbReference>
<gene>
    <name evidence="3" type="ORF">IDM40_11910</name>
</gene>
<keyword evidence="2" id="KW-1133">Transmembrane helix</keyword>
<protein>
    <submittedName>
        <fullName evidence="3">2-hydroxycarboxylate transporter family protein</fullName>
    </submittedName>
</protein>
<name>A0ABR9P6E1_9ACTN</name>
<feature type="compositionally biased region" description="Pro residues" evidence="1">
    <location>
        <begin position="16"/>
        <end position="26"/>
    </location>
</feature>
<dbReference type="PANTHER" id="PTHR40033:SF1">
    <property type="entry name" value="CITRATE-SODIUM SYMPORTER"/>
    <property type="match status" value="1"/>
</dbReference>
<accession>A0ABR9P6E1</accession>
<dbReference type="RefSeq" id="WP_193122038.1">
    <property type="nucleotide sequence ID" value="NZ_JADBGI010000009.1"/>
</dbReference>
<feature type="transmembrane region" description="Helical" evidence="2">
    <location>
        <begin position="339"/>
        <end position="359"/>
    </location>
</feature>
<dbReference type="PANTHER" id="PTHR40033">
    <property type="entry name" value="NA(+)-MALATE SYMPORTER"/>
    <property type="match status" value="1"/>
</dbReference>
<dbReference type="EMBL" id="JADBGI010000009">
    <property type="protein sequence ID" value="MBE2999403.1"/>
    <property type="molecule type" value="Genomic_DNA"/>
</dbReference>
<dbReference type="InterPro" id="IPR004679">
    <property type="entry name" value="2-OHcarboxylate_transport"/>
</dbReference>
<feature type="transmembrane region" description="Helical" evidence="2">
    <location>
        <begin position="89"/>
        <end position="108"/>
    </location>
</feature>
<organism evidence="3 4">
    <name type="scientific">Nocardiopsis coralli</name>
    <dbReference type="NCBI Taxonomy" id="2772213"/>
    <lineage>
        <taxon>Bacteria</taxon>
        <taxon>Bacillati</taxon>
        <taxon>Actinomycetota</taxon>
        <taxon>Actinomycetes</taxon>
        <taxon>Streptosporangiales</taxon>
        <taxon>Nocardiopsidaceae</taxon>
        <taxon>Nocardiopsis</taxon>
    </lineage>
</organism>
<evidence type="ECO:0000256" key="2">
    <source>
        <dbReference type="SAM" id="Phobius"/>
    </source>
</evidence>
<feature type="compositionally biased region" description="Basic and acidic residues" evidence="1">
    <location>
        <begin position="1"/>
        <end position="10"/>
    </location>
</feature>
<feature type="transmembrane region" description="Helical" evidence="2">
    <location>
        <begin position="183"/>
        <end position="201"/>
    </location>
</feature>
<evidence type="ECO:0000313" key="3">
    <source>
        <dbReference type="EMBL" id="MBE2999403.1"/>
    </source>
</evidence>
<keyword evidence="4" id="KW-1185">Reference proteome</keyword>
<feature type="transmembrane region" description="Helical" evidence="2">
    <location>
        <begin position="34"/>
        <end position="54"/>
    </location>
</feature>